<feature type="transmembrane region" description="Helical" evidence="1">
    <location>
        <begin position="7"/>
        <end position="24"/>
    </location>
</feature>
<evidence type="ECO:0000256" key="1">
    <source>
        <dbReference type="SAM" id="Phobius"/>
    </source>
</evidence>
<keyword evidence="1" id="KW-0472">Membrane</keyword>
<evidence type="ECO:0000313" key="3">
    <source>
        <dbReference type="Proteomes" id="UP000031014"/>
    </source>
</evidence>
<dbReference type="Proteomes" id="UP000031014">
    <property type="component" value="Unassembled WGS sequence"/>
</dbReference>
<name>A0A0A8X2R5_MESS1</name>
<dbReference type="EMBL" id="BASE01000054">
    <property type="protein sequence ID" value="GAM14280.1"/>
    <property type="molecule type" value="Genomic_DNA"/>
</dbReference>
<proteinExistence type="predicted"/>
<dbReference type="Pfam" id="PF19484">
    <property type="entry name" value="DUF6020"/>
    <property type="match status" value="1"/>
</dbReference>
<feature type="transmembrane region" description="Helical" evidence="1">
    <location>
        <begin position="54"/>
        <end position="73"/>
    </location>
</feature>
<feature type="transmembrane region" description="Helical" evidence="1">
    <location>
        <begin position="219"/>
        <end position="238"/>
    </location>
</feature>
<keyword evidence="1" id="KW-0812">Transmembrane</keyword>
<gene>
    <name evidence="2" type="ORF">SAMD00020551_2429</name>
</gene>
<feature type="transmembrane region" description="Helical" evidence="1">
    <location>
        <begin position="492"/>
        <end position="512"/>
    </location>
</feature>
<comment type="caution">
    <text evidence="2">The sequence shown here is derived from an EMBL/GenBank/DDBJ whole genome shotgun (WGS) entry which is preliminary data.</text>
</comment>
<feature type="transmembrane region" description="Helical" evidence="1">
    <location>
        <begin position="30"/>
        <end position="47"/>
    </location>
</feature>
<dbReference type="RefSeq" id="WP_052442169.1">
    <property type="nucleotide sequence ID" value="NZ_BASE01000054.1"/>
</dbReference>
<feature type="transmembrane region" description="Helical" evidence="1">
    <location>
        <begin position="518"/>
        <end position="536"/>
    </location>
</feature>
<feature type="transmembrane region" description="Helical" evidence="1">
    <location>
        <begin position="274"/>
        <end position="307"/>
    </location>
</feature>
<keyword evidence="3" id="KW-1185">Reference proteome</keyword>
<feature type="transmembrane region" description="Helical" evidence="1">
    <location>
        <begin position="313"/>
        <end position="332"/>
    </location>
</feature>
<dbReference type="AlphaFoldDB" id="A0A0A8X2R5"/>
<evidence type="ECO:0000313" key="2">
    <source>
        <dbReference type="EMBL" id="GAM14280.1"/>
    </source>
</evidence>
<keyword evidence="1" id="KW-1133">Transmembrane helix</keyword>
<dbReference type="STRING" id="1321606.SAMD00020551_2429"/>
<dbReference type="InterPro" id="IPR046062">
    <property type="entry name" value="DUF6020"/>
</dbReference>
<accession>A0A0A8X2R5</accession>
<feature type="transmembrane region" description="Helical" evidence="1">
    <location>
        <begin position="543"/>
        <end position="560"/>
    </location>
</feature>
<feature type="transmembrane region" description="Helical" evidence="1">
    <location>
        <begin position="85"/>
        <end position="113"/>
    </location>
</feature>
<dbReference type="OrthoDB" id="2137478at2"/>
<sequence length="570" mass="66037">MNNQTRFLVTIFLSALASLGLGYFFDVKEWILYVFIFLVGVIAIHFVNKNLSTYTIGNYIIISLFSIFLLVSTKGEQLLLQGNHFILYLLVFLLGFIYVNFILLAILTIVLRYKVESKELEISKFRILIYGLPTILIAPLYLIAFFPGVLTPDSFAQWGQAHGAPYNNWHPLMYTLLIETLIQIIDSPAIVAGFQILLMVLIFGYCLYRFELRGVPRKILYIVAIVLALLPMNGIYSVTVWKDILYNLFLLLFTMNIIEMVLSKGRWISKSGNISVFIFSSLGLIFFRHNGFPVFLVFSMFLFLAYWRQWKQLLPITLSIVIVHSIYTGPIFEALKVRDSDPNELLSIPSQQLANVIVHDGIMTEGQKNYINEIFPLAMWKEYYHPYTSDPIKFSDEYNREAIFPNRFNEYLKVWWSVSLQNPTLVIDAFVKQTSIVWQINEPEGLGQQSTYVTYIHENKYGIERITVSENIRNMMTEYLEVSKTEGVVKMVIWRPALHMFIALYFGYIAYLRFGMKSLLVLLPFMLNIMSIFVAVPAQSYRYLYGTTLVMVIIILYSFLSEKEKSKNVS</sequence>
<feature type="transmembrane region" description="Helical" evidence="1">
    <location>
        <begin position="181"/>
        <end position="207"/>
    </location>
</feature>
<reference evidence="2 3" key="1">
    <citation type="submission" date="2013-06" db="EMBL/GenBank/DDBJ databases">
        <title>Whole genome shotgun sequence of Bacillus selenatarsenatis SF-1.</title>
        <authorList>
            <person name="Kuroda M."/>
            <person name="Sei K."/>
            <person name="Yamashita M."/>
            <person name="Ike M."/>
        </authorList>
    </citation>
    <scope>NUCLEOTIDE SEQUENCE [LARGE SCALE GENOMIC DNA]</scope>
    <source>
        <strain evidence="2 3">SF-1</strain>
    </source>
</reference>
<organism evidence="2 3">
    <name type="scientific">Mesobacillus selenatarsenatis (strain DSM 18680 / JCM 14380 / FERM P-15431 / SF-1)</name>
    <dbReference type="NCBI Taxonomy" id="1321606"/>
    <lineage>
        <taxon>Bacteria</taxon>
        <taxon>Bacillati</taxon>
        <taxon>Bacillota</taxon>
        <taxon>Bacilli</taxon>
        <taxon>Bacillales</taxon>
        <taxon>Bacillaceae</taxon>
        <taxon>Mesobacillus</taxon>
    </lineage>
</organism>
<feature type="transmembrane region" description="Helical" evidence="1">
    <location>
        <begin position="125"/>
        <end position="146"/>
    </location>
</feature>
<protein>
    <submittedName>
        <fullName evidence="2">Membrane protein</fullName>
    </submittedName>
</protein>